<feature type="compositionally biased region" description="Basic and acidic residues" evidence="1">
    <location>
        <begin position="25"/>
        <end position="50"/>
    </location>
</feature>
<dbReference type="Proteomes" id="UP000746584">
    <property type="component" value="Unassembled WGS sequence"/>
</dbReference>
<name>A0ABS2RUS0_9MICO</name>
<proteinExistence type="predicted"/>
<evidence type="ECO:0000313" key="3">
    <source>
        <dbReference type="Proteomes" id="UP000746584"/>
    </source>
</evidence>
<evidence type="ECO:0000256" key="1">
    <source>
        <dbReference type="SAM" id="MobiDB-lite"/>
    </source>
</evidence>
<feature type="compositionally biased region" description="Basic and acidic residues" evidence="1">
    <location>
        <begin position="1"/>
        <end position="11"/>
    </location>
</feature>
<accession>A0ABS2RUS0</accession>
<dbReference type="EMBL" id="JAFBCG010000001">
    <property type="protein sequence ID" value="MBM7802207.1"/>
    <property type="molecule type" value="Genomic_DNA"/>
</dbReference>
<sequence length="121" mass="13488">MAAEERRDERVGQPPRQEHRQRHRQPGDPRPGLDVDELVGARRPEDRDPVGGDPGPDAVEQVGDVGGTEVQFDVVVPVRRGHRPGLVDRGCEAEGVLRGGHHTSIPEFPPTEWDDIRRDRS</sequence>
<feature type="region of interest" description="Disordered" evidence="1">
    <location>
        <begin position="1"/>
        <end position="66"/>
    </location>
</feature>
<comment type="caution">
    <text evidence="2">The sequence shown here is derived from an EMBL/GenBank/DDBJ whole genome shotgun (WGS) entry which is preliminary data.</text>
</comment>
<dbReference type="RefSeq" id="WP_175329454.1">
    <property type="nucleotide sequence ID" value="NZ_BMOI01000009.1"/>
</dbReference>
<gene>
    <name evidence="2" type="ORF">JOE58_001458</name>
</gene>
<organism evidence="2 3">
    <name type="scientific">Curtobacterium luteum</name>
    <dbReference type="NCBI Taxonomy" id="33881"/>
    <lineage>
        <taxon>Bacteria</taxon>
        <taxon>Bacillati</taxon>
        <taxon>Actinomycetota</taxon>
        <taxon>Actinomycetes</taxon>
        <taxon>Micrococcales</taxon>
        <taxon>Microbacteriaceae</taxon>
        <taxon>Curtobacterium</taxon>
    </lineage>
</organism>
<keyword evidence="3" id="KW-1185">Reference proteome</keyword>
<feature type="region of interest" description="Disordered" evidence="1">
    <location>
        <begin position="97"/>
        <end position="121"/>
    </location>
</feature>
<reference evidence="2 3" key="1">
    <citation type="submission" date="2021-01" db="EMBL/GenBank/DDBJ databases">
        <title>Sequencing the genomes of 1000 actinobacteria strains.</title>
        <authorList>
            <person name="Klenk H.-P."/>
        </authorList>
    </citation>
    <scope>NUCLEOTIDE SEQUENCE [LARGE SCALE GENOMIC DNA]</scope>
    <source>
        <strain evidence="2 3">DSM 20542</strain>
    </source>
</reference>
<evidence type="ECO:0000313" key="2">
    <source>
        <dbReference type="EMBL" id="MBM7802207.1"/>
    </source>
</evidence>
<protein>
    <submittedName>
        <fullName evidence="2">Uncharacterized protein</fullName>
    </submittedName>
</protein>